<evidence type="ECO:0000259" key="13">
    <source>
        <dbReference type="Pfam" id="PF00520"/>
    </source>
</evidence>
<evidence type="ECO:0000256" key="2">
    <source>
        <dbReference type="ARBA" id="ARBA00022448"/>
    </source>
</evidence>
<evidence type="ECO:0000256" key="12">
    <source>
        <dbReference type="SAM" id="Phobius"/>
    </source>
</evidence>
<evidence type="ECO:0000256" key="4">
    <source>
        <dbReference type="ARBA" id="ARBA00022692"/>
    </source>
</evidence>
<keyword evidence="5" id="KW-0631">Potassium channel</keyword>
<evidence type="ECO:0000256" key="10">
    <source>
        <dbReference type="ARBA" id="ARBA00023136"/>
    </source>
</evidence>
<sequence length="272" mass="30764">MSQQRLRQQLNEIIFGTETPAGRGFDIALIYAILISVFIVIIDSVEHISSEFKGLLFFCEWLFTILFSIEYAVRLYCSQHPFRYARSFYGIVDLLSILPSYIAFFLPQAQFFIIIRLFRVLRIFRVLKLFRYLGEANMLMRSILLARRKIFVFLMSVVVLVSIFGSLMYVIEGPEHGFTSIPTSIYWAIVTITTVGYGDITPQTVLGQSLASIIMVTGYAIIAVPTGIITAELAVEIGRDKGEHACRNCKKTGHDSDAVHCKYCGAKMEIPV</sequence>
<evidence type="ECO:0000256" key="8">
    <source>
        <dbReference type="ARBA" id="ARBA00022989"/>
    </source>
</evidence>
<evidence type="ECO:0000256" key="6">
    <source>
        <dbReference type="ARBA" id="ARBA00022882"/>
    </source>
</evidence>
<dbReference type="Pfam" id="PF00520">
    <property type="entry name" value="Ion_trans"/>
    <property type="match status" value="1"/>
</dbReference>
<feature type="domain" description="Ion transport" evidence="13">
    <location>
        <begin position="25"/>
        <end position="233"/>
    </location>
</feature>
<evidence type="ECO:0000256" key="1">
    <source>
        <dbReference type="ARBA" id="ARBA00004141"/>
    </source>
</evidence>
<protein>
    <submittedName>
        <fullName evidence="14">Ion transporter</fullName>
    </submittedName>
</protein>
<keyword evidence="8 12" id="KW-1133">Transmembrane helix</keyword>
<reference evidence="14 15" key="1">
    <citation type="submission" date="2020-07" db="EMBL/GenBank/DDBJ databases">
        <title>Endozoicomonas sp. nov., isolated from sediment.</title>
        <authorList>
            <person name="Gu T."/>
        </authorList>
    </citation>
    <scope>NUCLEOTIDE SEQUENCE [LARGE SCALE GENOMIC DNA]</scope>
    <source>
        <strain evidence="14 15">SM1973</strain>
    </source>
</reference>
<keyword evidence="4 12" id="KW-0812">Transmembrane</keyword>
<dbReference type="AlphaFoldDB" id="A0A853IBZ2"/>
<dbReference type="Gene3D" id="1.10.287.70">
    <property type="match status" value="1"/>
</dbReference>
<evidence type="ECO:0000256" key="5">
    <source>
        <dbReference type="ARBA" id="ARBA00022826"/>
    </source>
</evidence>
<feature type="transmembrane region" description="Helical" evidence="12">
    <location>
        <begin position="210"/>
        <end position="231"/>
    </location>
</feature>
<evidence type="ECO:0000256" key="9">
    <source>
        <dbReference type="ARBA" id="ARBA00023065"/>
    </source>
</evidence>
<comment type="subcellular location">
    <subcellularLocation>
        <location evidence="1">Membrane</location>
        <topology evidence="1">Multi-pass membrane protein</topology>
    </subcellularLocation>
</comment>
<evidence type="ECO:0000313" key="15">
    <source>
        <dbReference type="Proteomes" id="UP000569732"/>
    </source>
</evidence>
<dbReference type="InterPro" id="IPR005821">
    <property type="entry name" value="Ion_trans_dom"/>
</dbReference>
<dbReference type="PANTHER" id="PTHR11537:SF254">
    <property type="entry name" value="POTASSIUM VOLTAGE-GATED CHANNEL PROTEIN SHAB"/>
    <property type="match status" value="1"/>
</dbReference>
<feature type="transmembrane region" description="Helical" evidence="12">
    <location>
        <begin position="54"/>
        <end position="76"/>
    </location>
</feature>
<evidence type="ECO:0000256" key="7">
    <source>
        <dbReference type="ARBA" id="ARBA00022958"/>
    </source>
</evidence>
<feature type="transmembrane region" description="Helical" evidence="12">
    <location>
        <begin position="150"/>
        <end position="171"/>
    </location>
</feature>
<dbReference type="GO" id="GO:0001508">
    <property type="term" value="P:action potential"/>
    <property type="evidence" value="ECO:0007669"/>
    <property type="project" value="TreeGrafter"/>
</dbReference>
<evidence type="ECO:0000256" key="11">
    <source>
        <dbReference type="ARBA" id="ARBA00023303"/>
    </source>
</evidence>
<proteinExistence type="predicted"/>
<dbReference type="GO" id="GO:0005249">
    <property type="term" value="F:voltage-gated potassium channel activity"/>
    <property type="evidence" value="ECO:0007669"/>
    <property type="project" value="InterPro"/>
</dbReference>
<dbReference type="Gene3D" id="1.20.120.350">
    <property type="entry name" value="Voltage-gated potassium channels. Chain C"/>
    <property type="match status" value="1"/>
</dbReference>
<dbReference type="GO" id="GO:0008076">
    <property type="term" value="C:voltage-gated potassium channel complex"/>
    <property type="evidence" value="ECO:0007669"/>
    <property type="project" value="InterPro"/>
</dbReference>
<dbReference type="InterPro" id="IPR027359">
    <property type="entry name" value="Volt_channel_dom_sf"/>
</dbReference>
<feature type="transmembrane region" description="Helical" evidence="12">
    <location>
        <begin position="21"/>
        <end position="42"/>
    </location>
</feature>
<keyword evidence="3" id="KW-0633">Potassium transport</keyword>
<evidence type="ECO:0000313" key="14">
    <source>
        <dbReference type="EMBL" id="NYZ67411.1"/>
    </source>
</evidence>
<comment type="caution">
    <text evidence="14">The sequence shown here is derived from an EMBL/GenBank/DDBJ whole genome shotgun (WGS) entry which is preliminary data.</text>
</comment>
<keyword evidence="2" id="KW-0813">Transport</keyword>
<dbReference type="PRINTS" id="PR00169">
    <property type="entry name" value="KCHANNEL"/>
</dbReference>
<accession>A0A853IBZ2</accession>
<keyword evidence="7" id="KW-0630">Potassium</keyword>
<name>A0A853IBZ2_9GAMM</name>
<keyword evidence="10 12" id="KW-0472">Membrane</keyword>
<keyword evidence="6" id="KW-0851">Voltage-gated channel</keyword>
<dbReference type="InterPro" id="IPR028325">
    <property type="entry name" value="VG_K_chnl"/>
</dbReference>
<keyword evidence="15" id="KW-1185">Reference proteome</keyword>
<dbReference type="EMBL" id="JACCKB010000025">
    <property type="protein sequence ID" value="NYZ67411.1"/>
    <property type="molecule type" value="Genomic_DNA"/>
</dbReference>
<dbReference type="PANTHER" id="PTHR11537">
    <property type="entry name" value="VOLTAGE-GATED POTASSIUM CHANNEL"/>
    <property type="match status" value="1"/>
</dbReference>
<gene>
    <name evidence="14" type="ORF">H0A36_15445</name>
</gene>
<dbReference type="SUPFAM" id="SSF81324">
    <property type="entry name" value="Voltage-gated potassium channels"/>
    <property type="match status" value="1"/>
</dbReference>
<dbReference type="Proteomes" id="UP000569732">
    <property type="component" value="Unassembled WGS sequence"/>
</dbReference>
<organism evidence="14 15">
    <name type="scientific">Spartinivicinus marinus</name>
    <dbReference type="NCBI Taxonomy" id="2994442"/>
    <lineage>
        <taxon>Bacteria</taxon>
        <taxon>Pseudomonadati</taxon>
        <taxon>Pseudomonadota</taxon>
        <taxon>Gammaproteobacteria</taxon>
        <taxon>Oceanospirillales</taxon>
        <taxon>Zooshikellaceae</taxon>
        <taxon>Spartinivicinus</taxon>
    </lineage>
</organism>
<keyword evidence="11" id="KW-0407">Ion channel</keyword>
<evidence type="ECO:0000256" key="3">
    <source>
        <dbReference type="ARBA" id="ARBA00022538"/>
    </source>
</evidence>
<keyword evidence="9" id="KW-0406">Ion transport</keyword>